<dbReference type="InterPro" id="IPR012905">
    <property type="entry name" value="PA-IL"/>
</dbReference>
<dbReference type="Gene3D" id="2.60.120.430">
    <property type="entry name" value="Galactose-binding lectin"/>
    <property type="match status" value="1"/>
</dbReference>
<dbReference type="Pfam" id="PF07828">
    <property type="entry name" value="PA-IL"/>
    <property type="match status" value="1"/>
</dbReference>
<evidence type="ECO:0000313" key="2">
    <source>
        <dbReference type="Proteomes" id="UP001596086"/>
    </source>
</evidence>
<protein>
    <submittedName>
        <fullName evidence="1">LecA/PA-IL family lectin</fullName>
    </submittedName>
</protein>
<name>A0ABW0RRB2_9BURK</name>
<evidence type="ECO:0000313" key="1">
    <source>
        <dbReference type="EMBL" id="MFC5547091.1"/>
    </source>
</evidence>
<organism evidence="1 2">
    <name type="scientific">Massilia aerilata</name>
    <dbReference type="NCBI Taxonomy" id="453817"/>
    <lineage>
        <taxon>Bacteria</taxon>
        <taxon>Pseudomonadati</taxon>
        <taxon>Pseudomonadota</taxon>
        <taxon>Betaproteobacteria</taxon>
        <taxon>Burkholderiales</taxon>
        <taxon>Oxalobacteraceae</taxon>
        <taxon>Telluria group</taxon>
        <taxon>Massilia</taxon>
    </lineage>
</organism>
<reference evidence="2" key="1">
    <citation type="journal article" date="2019" name="Int. J. Syst. Evol. Microbiol.">
        <title>The Global Catalogue of Microorganisms (GCM) 10K type strain sequencing project: providing services to taxonomists for standard genome sequencing and annotation.</title>
        <authorList>
            <consortium name="The Broad Institute Genomics Platform"/>
            <consortium name="The Broad Institute Genome Sequencing Center for Infectious Disease"/>
            <person name="Wu L."/>
            <person name="Ma J."/>
        </authorList>
    </citation>
    <scope>NUCLEOTIDE SEQUENCE [LARGE SCALE GENOMIC DNA]</scope>
    <source>
        <strain evidence="2">CGMCC 4.5798</strain>
    </source>
</reference>
<proteinExistence type="predicted"/>
<dbReference type="SUPFAM" id="SSF49785">
    <property type="entry name" value="Galactose-binding domain-like"/>
    <property type="match status" value="1"/>
</dbReference>
<dbReference type="EMBL" id="JBHSMZ010000001">
    <property type="protein sequence ID" value="MFC5547091.1"/>
    <property type="molecule type" value="Genomic_DNA"/>
</dbReference>
<sequence length="146" mass="15740">MDRSTAQCRTVQANAPWQATGVSVAPGQFVCVAADGLWSHGAQGLQAITPFYGPEGFGKDEPATVPEVVSRTGALIGRIGANAPFLIERQLCFISSAYGELRLSMNDEPGAFDNNRGSVHVEILKWADPRRAPSRIDMDPKACRPR</sequence>
<gene>
    <name evidence="1" type="ORF">ACFPO9_01015</name>
</gene>
<keyword evidence="2" id="KW-1185">Reference proteome</keyword>
<comment type="caution">
    <text evidence="1">The sequence shown here is derived from an EMBL/GenBank/DDBJ whole genome shotgun (WGS) entry which is preliminary data.</text>
</comment>
<accession>A0ABW0RRB2</accession>
<dbReference type="InterPro" id="IPR008979">
    <property type="entry name" value="Galactose-bd-like_sf"/>
</dbReference>
<dbReference type="RefSeq" id="WP_379765725.1">
    <property type="nucleotide sequence ID" value="NZ_JBHSMZ010000001.1"/>
</dbReference>
<dbReference type="Proteomes" id="UP001596086">
    <property type="component" value="Unassembled WGS sequence"/>
</dbReference>